<name>A0A836C912_9STRA</name>
<feature type="compositionally biased region" description="Basic and acidic residues" evidence="2">
    <location>
        <begin position="245"/>
        <end position="254"/>
    </location>
</feature>
<feature type="compositionally biased region" description="Basic and acidic residues" evidence="2">
    <location>
        <begin position="50"/>
        <end position="71"/>
    </location>
</feature>
<dbReference type="InterPro" id="IPR025659">
    <property type="entry name" value="Tubby-like_C"/>
</dbReference>
<sequence length="828" mass="91038">MAPRRPAKLRPPPGEPPQNVYYDSQGRRERSSGGERRREHGSVPDALQEELLRRYESSSDRGAVEAHDQHRPQSSRTHHNPQRGHGGGRVNERSAKDGGQFAEQERDYREQRTNSAAGSIHDYAQSHYRSRSSRNGHHKHQRPGHEADKCGQRPDTSDVSSTDDSTTKRHVDSRCDDEQRGQSGAGRDSQTSRKGSRQRQHGFHDQHNNVHSAGGSHRTSRSNSCWDERRASQPRSLYGSSGSAGKDRHQDGHCNKPTRASRRHRNHDDDEQLHCLNTPQQDASHSHSDRSTGAKKGSSNQHNEHRQRSHRTRTEEGERKPTTVADHGDETLQPSSSLPSTQKPAFSAAAAAVANDGGSVCGAVHNPESDSRNGETAKAQKPIRGARPGEAILTRAEVLDPTVILPNGMSNQQLRAILCRPLKTSSGQVLQCFIERSRASMGTTSAFMLPIAMPTLSLTPIYSLYVEMPDGTVRLLMAARKVLKSKTPHYIISTRRDDLFVSRDKRSPDTYLGKLRAGEGDTADYTLYDAGDNPRTALGSTWSAGERLNNMNNTGDLCRDDEHRMSPAGSAAQESCGIHTGSEHSLDSSRHRQTSGASIQGIRRELCVVHYAFDKRAQIAGKAKADFCRRMEVAVPQVRQRVIHQPTHQQSSEASATSEVGQGWEDDMSVWRPVEVADSMAAQFRHVRRKGGQNFLVSDRMLVLHQRESRYDPLSSCLVDFKGRASTASVRNFQLIMSTPTHNATRARLSLAAVETATPGSPNAQPALGQAAEGAGAAVVEADSVCNAVVLQLGKISANCYNMDLQAPLSILQAFAICLSRFDTSAQF</sequence>
<keyword evidence="5" id="KW-1185">Reference proteome</keyword>
<comment type="caution">
    <text evidence="4">The sequence shown here is derived from an EMBL/GenBank/DDBJ whole genome shotgun (WGS) entry which is preliminary data.</text>
</comment>
<evidence type="ECO:0000256" key="2">
    <source>
        <dbReference type="SAM" id="MobiDB-lite"/>
    </source>
</evidence>
<accession>A0A836C912</accession>
<feature type="region of interest" description="Disordered" evidence="2">
    <location>
        <begin position="559"/>
        <end position="597"/>
    </location>
</feature>
<gene>
    <name evidence="4" type="ORF">JKP88DRAFT_337099</name>
</gene>
<feature type="compositionally biased region" description="Polar residues" evidence="2">
    <location>
        <begin position="332"/>
        <end position="344"/>
    </location>
</feature>
<feature type="compositionally biased region" description="Basic and acidic residues" evidence="2">
    <location>
        <begin position="143"/>
        <end position="156"/>
    </location>
</feature>
<protein>
    <submittedName>
        <fullName evidence="4">Tubby C-terminal-like domain-containing protein</fullName>
    </submittedName>
</protein>
<proteinExistence type="inferred from homology"/>
<evidence type="ECO:0000256" key="1">
    <source>
        <dbReference type="ARBA" id="ARBA00007129"/>
    </source>
</evidence>
<feature type="domain" description="Tubby C-terminal" evidence="3">
    <location>
        <begin position="427"/>
        <end position="532"/>
    </location>
</feature>
<feature type="compositionally biased region" description="Low complexity" evidence="2">
    <location>
        <begin position="345"/>
        <end position="354"/>
    </location>
</feature>
<dbReference type="AlphaFoldDB" id="A0A836C912"/>
<organism evidence="4 5">
    <name type="scientific">Tribonema minus</name>
    <dbReference type="NCBI Taxonomy" id="303371"/>
    <lineage>
        <taxon>Eukaryota</taxon>
        <taxon>Sar</taxon>
        <taxon>Stramenopiles</taxon>
        <taxon>Ochrophyta</taxon>
        <taxon>PX clade</taxon>
        <taxon>Xanthophyceae</taxon>
        <taxon>Tribonematales</taxon>
        <taxon>Tribonemataceae</taxon>
        <taxon>Tribonema</taxon>
    </lineage>
</organism>
<feature type="compositionally biased region" description="Polar residues" evidence="2">
    <location>
        <begin position="233"/>
        <end position="243"/>
    </location>
</feature>
<evidence type="ECO:0000313" key="5">
    <source>
        <dbReference type="Proteomes" id="UP000664859"/>
    </source>
</evidence>
<dbReference type="PANTHER" id="PTHR16517">
    <property type="entry name" value="TUBBY-RELATED"/>
    <property type="match status" value="1"/>
</dbReference>
<evidence type="ECO:0000259" key="3">
    <source>
        <dbReference type="Pfam" id="PF01167"/>
    </source>
</evidence>
<feature type="compositionally biased region" description="Basic and acidic residues" evidence="2">
    <location>
        <begin position="25"/>
        <end position="42"/>
    </location>
</feature>
<dbReference type="Pfam" id="PF01167">
    <property type="entry name" value="Tub"/>
    <property type="match status" value="2"/>
</dbReference>
<feature type="compositionally biased region" description="Basic and acidic residues" evidence="2">
    <location>
        <begin position="581"/>
        <end position="590"/>
    </location>
</feature>
<dbReference type="PANTHER" id="PTHR16517:SF7">
    <property type="entry name" value="PROTEIN KING TUBBY"/>
    <property type="match status" value="1"/>
</dbReference>
<dbReference type="SUPFAM" id="SSF54518">
    <property type="entry name" value="Tubby C-terminal domain-like"/>
    <property type="match status" value="1"/>
</dbReference>
<dbReference type="Gene3D" id="3.20.90.10">
    <property type="entry name" value="Tubby Protein, Chain A"/>
    <property type="match status" value="1"/>
</dbReference>
<feature type="domain" description="Tubby C-terminal" evidence="3">
    <location>
        <begin position="594"/>
        <end position="824"/>
    </location>
</feature>
<feature type="compositionally biased region" description="Basic residues" evidence="2">
    <location>
        <begin position="128"/>
        <end position="142"/>
    </location>
</feature>
<feature type="compositionally biased region" description="Basic and acidic residues" evidence="2">
    <location>
        <begin position="302"/>
        <end position="330"/>
    </location>
</feature>
<dbReference type="Proteomes" id="UP000664859">
    <property type="component" value="Unassembled WGS sequence"/>
</dbReference>
<dbReference type="InterPro" id="IPR000007">
    <property type="entry name" value="Tubby_C"/>
</dbReference>
<dbReference type="OrthoDB" id="8775810at2759"/>
<feature type="region of interest" description="Disordered" evidence="2">
    <location>
        <begin position="1"/>
        <end position="388"/>
    </location>
</feature>
<dbReference type="EMBL" id="JAFCMP010000544">
    <property type="protein sequence ID" value="KAG5175871.1"/>
    <property type="molecule type" value="Genomic_DNA"/>
</dbReference>
<feature type="compositionally biased region" description="Basic and acidic residues" evidence="2">
    <location>
        <begin position="165"/>
        <end position="180"/>
    </location>
</feature>
<comment type="similarity">
    <text evidence="1">Belongs to the TUB family.</text>
</comment>
<evidence type="ECO:0000313" key="4">
    <source>
        <dbReference type="EMBL" id="KAG5175871.1"/>
    </source>
</evidence>
<reference evidence="4" key="1">
    <citation type="submission" date="2021-02" db="EMBL/GenBank/DDBJ databases">
        <title>First Annotated Genome of the Yellow-green Alga Tribonema minus.</title>
        <authorList>
            <person name="Mahan K.M."/>
        </authorList>
    </citation>
    <scope>NUCLEOTIDE SEQUENCE</scope>
    <source>
        <strain evidence="4">UTEX B ZZ1240</strain>
    </source>
</reference>
<feature type="compositionally biased region" description="Basic and acidic residues" evidence="2">
    <location>
        <begin position="103"/>
        <end position="112"/>
    </location>
</feature>